<proteinExistence type="predicted"/>
<dbReference type="GO" id="GO:0006260">
    <property type="term" value="P:DNA replication"/>
    <property type="evidence" value="ECO:0007669"/>
    <property type="project" value="InterPro"/>
</dbReference>
<evidence type="ECO:0000313" key="2">
    <source>
        <dbReference type="EMBL" id="AAC24129.1"/>
    </source>
</evidence>
<accession>O85503</accession>
<organism evidence="2">
    <name type="scientific">Xanthomonas axonopodis</name>
    <dbReference type="NCBI Taxonomy" id="53413"/>
    <lineage>
        <taxon>Bacteria</taxon>
        <taxon>Pseudomonadati</taxon>
        <taxon>Pseudomonadota</taxon>
        <taxon>Gammaproteobacteria</taxon>
        <taxon>Lysobacterales</taxon>
        <taxon>Lysobacteraceae</taxon>
        <taxon>Xanthomonas</taxon>
    </lineage>
</organism>
<geneLocation type="plasmid" evidence="2">
    <name>pXG31</name>
</geneLocation>
<dbReference type="Pfam" id="PF05144">
    <property type="entry name" value="Phage_CRI"/>
    <property type="match status" value="1"/>
</dbReference>
<protein>
    <submittedName>
        <fullName evidence="2">Putative replication protein</fullName>
    </submittedName>
</protein>
<dbReference type="InterPro" id="IPR006516">
    <property type="entry name" value="G2P"/>
</dbReference>
<dbReference type="EMBL" id="AF069766">
    <property type="protein sequence ID" value="AAC24129.1"/>
    <property type="molecule type" value="Genomic_DNA"/>
</dbReference>
<dbReference type="InterPro" id="IPR022686">
    <property type="entry name" value="G2P_N"/>
</dbReference>
<evidence type="ECO:0000259" key="1">
    <source>
        <dbReference type="Pfam" id="PF05144"/>
    </source>
</evidence>
<name>O85503_9XANT</name>
<reference evidence="2" key="1">
    <citation type="journal article" date="1999" name="Plasmid">
        <title>A rolling-circle miniplasmid of Xanthomonas campestris pv. glycines: the nucleotide sequence and its use as a cloning vector.</title>
        <authorList>
            <person name="Baldini R.L."/>
            <person name="Tahara S.T."/>
            <person name="Rosato Y.B."/>
        </authorList>
    </citation>
    <scope>NUCLEOTIDE SEQUENCE</scope>
    <source>
        <strain evidence="2">333</strain>
        <plasmid evidence="2">pXG31</plasmid>
    </source>
</reference>
<feature type="domain" description="Replication-associated protein G2P N-terminal" evidence="1">
    <location>
        <begin position="1"/>
        <end position="232"/>
    </location>
</feature>
<sequence>MIDWLTMVVPCKHQTPIDGGKVLCVDANGELSWESKKKRRVEGSFGGSIGVATAAHEGPDPCTHLWIDGNPAKWFQGHNLWGTDDLHGLAVATIEALVEQLGLTPTDEDRAAWAEGRIRLTRVDCTESFHLRSRREVLAWLASAEQTAHLANRGRGQLMKGSTLYFGKNSRRWSLKLYSKGQEIRAKGHGQDAVLALPHAVEWADKTLRAELTLRGMELQRLNLAYVGQWSDKDSPGEGVTLELLRSRLEGMTMTTTANLPADVLDSMRPAFAMAYHRWESGSDLRAILCEATFYKFKTSGCTSIDIATVVPRKSPTWCRCSRPLKRSAAIPDWAVGRTCITNHDDSAYVG</sequence>
<dbReference type="NCBIfam" id="TIGR01629">
    <property type="entry name" value="rep_II_X"/>
    <property type="match status" value="1"/>
</dbReference>
<keyword evidence="2" id="KW-0614">Plasmid</keyword>
<gene>
    <name evidence="2" type="primary">rep</name>
</gene>
<dbReference type="AlphaFoldDB" id="O85503"/>